<comment type="caution">
    <text evidence="19">Lacks conserved residue(s) required for the propagation of feature annotation.</text>
</comment>
<evidence type="ECO:0000256" key="2">
    <source>
        <dbReference type="ARBA" id="ARBA00005234"/>
    </source>
</evidence>
<dbReference type="InterPro" id="IPR003653">
    <property type="entry name" value="Peptidase_C48_C"/>
</dbReference>
<dbReference type="FunFam" id="4.10.400.10:FF:000009">
    <property type="entry name" value="Low-density lipoprotein receptor-related protein 1"/>
    <property type="match status" value="1"/>
</dbReference>
<proteinExistence type="inferred from homology"/>
<feature type="region of interest" description="Disordered" evidence="20">
    <location>
        <begin position="26"/>
        <end position="52"/>
    </location>
</feature>
<dbReference type="PANTHER" id="PTHR46896">
    <property type="entry name" value="SENTRIN-SPECIFIC PROTEASE"/>
    <property type="match status" value="1"/>
</dbReference>
<feature type="compositionally biased region" description="Basic and acidic residues" evidence="20">
    <location>
        <begin position="788"/>
        <end position="807"/>
    </location>
</feature>
<feature type="transmembrane region" description="Helical" evidence="21">
    <location>
        <begin position="1284"/>
        <end position="1311"/>
    </location>
</feature>
<keyword evidence="14 21" id="KW-1133">Transmembrane helix</keyword>
<feature type="compositionally biased region" description="Polar residues" evidence="20">
    <location>
        <begin position="117"/>
        <end position="153"/>
    </location>
</feature>
<evidence type="ECO:0000256" key="16">
    <source>
        <dbReference type="ARBA" id="ARBA00023157"/>
    </source>
</evidence>
<feature type="compositionally biased region" description="Polar residues" evidence="20">
    <location>
        <begin position="1688"/>
        <end position="1702"/>
    </location>
</feature>
<feature type="compositionally biased region" description="Pro residues" evidence="20">
    <location>
        <begin position="1392"/>
        <end position="1401"/>
    </location>
</feature>
<comment type="subcellular location">
    <subcellularLocation>
        <location evidence="1">Membrane</location>
        <topology evidence="1">Single-pass type I membrane protein</topology>
    </subcellularLocation>
</comment>
<dbReference type="InterPro" id="IPR002172">
    <property type="entry name" value="LDrepeatLR_classA_rpt"/>
</dbReference>
<dbReference type="eggNOG" id="KOG0779">
    <property type="taxonomic scope" value="Eukaryota"/>
</dbReference>
<dbReference type="PROSITE" id="PS50600">
    <property type="entry name" value="ULP_PROTEASE"/>
    <property type="match status" value="1"/>
</dbReference>
<evidence type="ECO:0000256" key="13">
    <source>
        <dbReference type="ARBA" id="ARBA00022837"/>
    </source>
</evidence>
<feature type="region of interest" description="Disordered" evidence="20">
    <location>
        <begin position="403"/>
        <end position="472"/>
    </location>
</feature>
<dbReference type="Pfam" id="PF00057">
    <property type="entry name" value="Ldl_recept_a"/>
    <property type="match status" value="1"/>
</dbReference>
<feature type="region of interest" description="Disordered" evidence="20">
    <location>
        <begin position="1576"/>
        <end position="1702"/>
    </location>
</feature>
<feature type="compositionally biased region" description="Acidic residues" evidence="20">
    <location>
        <begin position="834"/>
        <end position="847"/>
    </location>
</feature>
<comment type="similarity">
    <text evidence="2">Belongs to the peptidase C48 family.</text>
</comment>
<dbReference type="GO" id="GO:0008234">
    <property type="term" value="F:cysteine-type peptidase activity"/>
    <property type="evidence" value="ECO:0007669"/>
    <property type="project" value="InterPro"/>
</dbReference>
<evidence type="ECO:0000256" key="14">
    <source>
        <dbReference type="ARBA" id="ARBA00022989"/>
    </source>
</evidence>
<evidence type="ECO:0000256" key="10">
    <source>
        <dbReference type="ARBA" id="ARBA00022737"/>
    </source>
</evidence>
<dbReference type="CDD" id="cd00112">
    <property type="entry name" value="LDLa"/>
    <property type="match status" value="1"/>
</dbReference>
<dbReference type="InterPro" id="IPR038765">
    <property type="entry name" value="Papain-like_cys_pep_sf"/>
</dbReference>
<dbReference type="GO" id="GO:0006508">
    <property type="term" value="P:proteolysis"/>
    <property type="evidence" value="ECO:0007669"/>
    <property type="project" value="UniProtKB-KW"/>
</dbReference>
<evidence type="ECO:0000256" key="17">
    <source>
        <dbReference type="ARBA" id="ARBA00023170"/>
    </source>
</evidence>
<dbReference type="InParanoid" id="C3ZM73"/>
<gene>
    <name evidence="23" type="ORF">BRAFLDRAFT_121370</name>
</gene>
<evidence type="ECO:0000256" key="21">
    <source>
        <dbReference type="SAM" id="Phobius"/>
    </source>
</evidence>
<feature type="compositionally biased region" description="Pro residues" evidence="20">
    <location>
        <begin position="620"/>
        <end position="633"/>
    </location>
</feature>
<evidence type="ECO:0000313" key="23">
    <source>
        <dbReference type="EMBL" id="EEN46329.1"/>
    </source>
</evidence>
<evidence type="ECO:0000256" key="3">
    <source>
        <dbReference type="ARBA" id="ARBA00009939"/>
    </source>
</evidence>
<evidence type="ECO:0000259" key="22">
    <source>
        <dbReference type="PROSITE" id="PS50600"/>
    </source>
</evidence>
<keyword evidence="12" id="KW-0378">Hydrolase</keyword>
<dbReference type="SUPFAM" id="SSF54001">
    <property type="entry name" value="Cysteine proteinases"/>
    <property type="match status" value="1"/>
</dbReference>
<name>C3ZM73_BRAFL</name>
<keyword evidence="6" id="KW-0254">Endocytosis</keyword>
<evidence type="ECO:0000256" key="4">
    <source>
        <dbReference type="ARBA" id="ARBA00022536"/>
    </source>
</evidence>
<dbReference type="InterPro" id="IPR036055">
    <property type="entry name" value="LDL_receptor-like_sf"/>
</dbReference>
<feature type="compositionally biased region" description="Low complexity" evidence="20">
    <location>
        <begin position="653"/>
        <end position="664"/>
    </location>
</feature>
<evidence type="ECO:0000256" key="18">
    <source>
        <dbReference type="ARBA" id="ARBA00023180"/>
    </source>
</evidence>
<evidence type="ECO:0000256" key="19">
    <source>
        <dbReference type="PROSITE-ProRule" id="PRU00124"/>
    </source>
</evidence>
<keyword evidence="7" id="KW-0645">Protease</keyword>
<feature type="compositionally biased region" description="Polar residues" evidence="20">
    <location>
        <begin position="212"/>
        <end position="222"/>
    </location>
</feature>
<dbReference type="Gene3D" id="3.40.395.10">
    <property type="entry name" value="Adenoviral Proteinase, Chain A"/>
    <property type="match status" value="2"/>
</dbReference>
<evidence type="ECO:0000256" key="1">
    <source>
        <dbReference type="ARBA" id="ARBA00004479"/>
    </source>
</evidence>
<dbReference type="PANTHER" id="PTHR46896:SF3">
    <property type="entry name" value="FI06413P-RELATED"/>
    <property type="match status" value="1"/>
</dbReference>
<keyword evidence="8 21" id="KW-0812">Transmembrane</keyword>
<dbReference type="SMART" id="SM00192">
    <property type="entry name" value="LDLa"/>
    <property type="match status" value="1"/>
</dbReference>
<feature type="region of interest" description="Disordered" evidence="20">
    <location>
        <begin position="77"/>
        <end position="101"/>
    </location>
</feature>
<feature type="compositionally biased region" description="Low complexity" evidence="20">
    <location>
        <begin position="1363"/>
        <end position="1384"/>
    </location>
</feature>
<feature type="region of interest" description="Disordered" evidence="20">
    <location>
        <begin position="117"/>
        <end position="234"/>
    </location>
</feature>
<feature type="compositionally biased region" description="Low complexity" evidence="20">
    <location>
        <begin position="1576"/>
        <end position="1597"/>
    </location>
</feature>
<evidence type="ECO:0000256" key="11">
    <source>
        <dbReference type="ARBA" id="ARBA00022786"/>
    </source>
</evidence>
<feature type="compositionally biased region" description="Low complexity" evidence="20">
    <location>
        <begin position="186"/>
        <end position="201"/>
    </location>
</feature>
<dbReference type="STRING" id="7739.C3ZM73"/>
<feature type="compositionally biased region" description="Polar residues" evidence="20">
    <location>
        <begin position="637"/>
        <end position="646"/>
    </location>
</feature>
<dbReference type="Gene3D" id="4.10.400.10">
    <property type="entry name" value="Low-density Lipoprotein Receptor"/>
    <property type="match status" value="1"/>
</dbReference>
<keyword evidence="16 19" id="KW-1015">Disulfide bond</keyword>
<reference evidence="23" key="1">
    <citation type="journal article" date="2008" name="Nature">
        <title>The amphioxus genome and the evolution of the chordate karyotype.</title>
        <authorList>
            <consortium name="US DOE Joint Genome Institute (JGI-PGF)"/>
            <person name="Putnam N.H."/>
            <person name="Butts T."/>
            <person name="Ferrier D.E.K."/>
            <person name="Furlong R.F."/>
            <person name="Hellsten U."/>
            <person name="Kawashima T."/>
            <person name="Robinson-Rechavi M."/>
            <person name="Shoguchi E."/>
            <person name="Terry A."/>
            <person name="Yu J.-K."/>
            <person name="Benito-Gutierrez E.L."/>
            <person name="Dubchak I."/>
            <person name="Garcia-Fernandez J."/>
            <person name="Gibson-Brown J.J."/>
            <person name="Grigoriev I.V."/>
            <person name="Horton A.C."/>
            <person name="de Jong P.J."/>
            <person name="Jurka J."/>
            <person name="Kapitonov V.V."/>
            <person name="Kohara Y."/>
            <person name="Kuroki Y."/>
            <person name="Lindquist E."/>
            <person name="Lucas S."/>
            <person name="Osoegawa K."/>
            <person name="Pennacchio L.A."/>
            <person name="Salamov A.A."/>
            <person name="Satou Y."/>
            <person name="Sauka-Spengler T."/>
            <person name="Schmutz J."/>
            <person name="Shin-I T."/>
            <person name="Toyoda A."/>
            <person name="Bronner-Fraser M."/>
            <person name="Fujiyama A."/>
            <person name="Holland L.Z."/>
            <person name="Holland P.W.H."/>
            <person name="Satoh N."/>
            <person name="Rokhsar D.S."/>
        </authorList>
    </citation>
    <scope>NUCLEOTIDE SEQUENCE [LARGE SCALE GENOMIC DNA]</scope>
    <source>
        <strain evidence="23">S238N-H82</strain>
        <tissue evidence="23">Testes</tissue>
    </source>
</reference>
<feature type="compositionally biased region" description="Acidic residues" evidence="20">
    <location>
        <begin position="36"/>
        <end position="50"/>
    </location>
</feature>
<feature type="compositionally biased region" description="Pro residues" evidence="20">
    <location>
        <begin position="1440"/>
        <end position="1450"/>
    </location>
</feature>
<evidence type="ECO:0000256" key="15">
    <source>
        <dbReference type="ARBA" id="ARBA00023136"/>
    </source>
</evidence>
<keyword evidence="5" id="KW-0597">Phosphoprotein</keyword>
<keyword evidence="13" id="KW-0106">Calcium</keyword>
<evidence type="ECO:0000256" key="12">
    <source>
        <dbReference type="ARBA" id="ARBA00022801"/>
    </source>
</evidence>
<keyword evidence="11" id="KW-0833">Ubl conjugation pathway</keyword>
<keyword evidence="15 21" id="KW-0472">Membrane</keyword>
<dbReference type="Pfam" id="PF02902">
    <property type="entry name" value="Peptidase_C48"/>
    <property type="match status" value="2"/>
</dbReference>
<keyword evidence="4" id="KW-0245">EGF-like domain</keyword>
<feature type="compositionally biased region" description="Polar residues" evidence="20">
    <location>
        <begin position="403"/>
        <end position="443"/>
    </location>
</feature>
<comment type="similarity">
    <text evidence="3">Belongs to the LDLR family.</text>
</comment>
<keyword evidence="17" id="KW-0675">Receptor</keyword>
<sequence length="1702" mass="188695">MAHRGGSGLLEVIFLYPFHSVSRTAEFGTEKKEADSSGDGEEEEEAEDEGNISFLCKNCGNSTYQRDRCNSCGKNTLQKVSTNHDPLKPKARAPLSRKGMPATSFYKDKMARFSNIYSPGTSTTTVSQSRITADTKQTQQRLFQPTTRQNTRNAGRPLGRPRVSQKVVPEVVLISDDEDDPPKPAVQPESSPASQPSSRPSTPVPEPDTGHGTLQDSTLEVDSTQHKEVPETPVTPKVTPVKAFITDTEKKTAKFDIRAIRIGSRLIQPYHTVELQSNDIVQSVAHFGSSTPFIQLCVTPKIGLALRSRLRFKKKEGLDWFDPGSSDASEKYILLLLHGPVPPTRADVLRLHLESFSSQHGFVEMEDKEKANNILMELEVKEPLRKSEKTTFITTQSVLAKQDPSTSYKVTSTEAQTPSSTLHRPSTEPRGSSTYARSSQGKTINEHRVSLPETSSRSSSPACRDQEEDDRDGFVGPIQKLMVYPPPPASGGITVTTEDLWCLRDGEFLNDVIIDFYLKYLMNTVLSEEDRKRTHIFSSFFYKRLMQRDHVRTRSEDNMHSTPIHRRHSRVKTWTRHVDLFSKDFVIVPINEHAHWYLAVVCFPGLDKEDPHPTFVPRLTRPPTPDLDPPTRPSTPASNPEQTAEQSTEDSRSSAQQSSQDTAEVTSEQRSQVKGHDTALASSQSSVRSSEGQEDDDSSSSQGSITKGIQTEPLTREQIEAAFASQIVEEERIASRQSPRKCYETMEKVSLNPRRSPRKCADAASSSLDSTSQSSQQSSPSKRNSPRKKSEESLNQDSRHFTDEVKHSVIQSATSPRKKLKFPDAEQDRKVDEEKMDVDQDQEELSEEEKNRMETDQCSAERKAEAMQGEPMETEDRVGRILPETPASAIDTTRSHDQAMMDDSASDQSASAMSDQSLPTMSIRRRPCILLFDSLRGPRRAHVMKNLKEYLTVEWEVRKKDQPKREFTNMKGANPKVPQQTNYSDCGVFLLQYVETFFSVGRTCGEDEDAGPHLCGVLDPGAHLLGARRLGGHKMLPESGLPVTSVLHAARLVPFCWCKNERLPDMIPDGMRVYVQTSKAEKTMELAKTCGNKFKPPTIPVTYSNHSGYIVWKQSSAFPTTPEECGIILSGPGDNTRFYLKISYVDMYRNGDMCQDRLMVYSGESVLSVPLFSACTSFGFGYYRGVSSLNSSVVVVFDINKFSSKGVGNFKLSYNLFYSSKRGRCLNRNSLPQQQQDFMCNNGRCIPPDLVCDYDDDCGDASDEVGSVASCPFTIRFNGVLLLLGYYAVIVVSVCIAVTFLFLVILIVWCVRRRKAGKDDYGEMPGPNDSESQSKQNIAYLTPSQSGGSQGYPLQPIKLTQPMYSSYSSSPSQTNNPNQPPNYTVAGSPSVAPRPMPPQAPEVPGFSSQEGLVNKEYPPPNVPLNVPHDFPPGDKHVPDDYPPTDDPPQTYPDHGGHPSMYPPEPPGGSPGYPRHQSTPPDYPPNTVTKFNGVLLLLGYYAVIVVSVCIAVTFLFLVILIVWCVRRRKAGKDDYGEMPGPNDSESQSKQNIAYLTPSQSGGSQGYPLQPIKLTQPMYSSYSSSPSQTNNPNQPPNYTVAGSPSVAPRPMPPQAPEVPGFSSQEGLVNKEYPPPNVPLNVPHDFPPGDKHVPDDYPPTDDPPQTYPDHGGHPSMYPPEPPGGSPGYPRHQSTPPDYPPNTVTK</sequence>
<feature type="region of interest" description="Disordered" evidence="20">
    <location>
        <begin position="1363"/>
        <end position="1483"/>
    </location>
</feature>
<dbReference type="InterPro" id="IPR051947">
    <property type="entry name" value="Sentrin-specific_protease"/>
</dbReference>
<feature type="region of interest" description="Disordered" evidence="20">
    <location>
        <begin position="613"/>
        <end position="876"/>
    </location>
</feature>
<feature type="compositionally biased region" description="Pro residues" evidence="20">
    <location>
        <begin position="1605"/>
        <end position="1614"/>
    </location>
</feature>
<protein>
    <recommendedName>
        <fullName evidence="22">Ubiquitin-like protease family profile domain-containing protein</fullName>
    </recommendedName>
</protein>
<dbReference type="PROSITE" id="PS50068">
    <property type="entry name" value="LDLRA_2"/>
    <property type="match status" value="1"/>
</dbReference>
<organism>
    <name type="scientific">Branchiostoma floridae</name>
    <name type="common">Florida lancelet</name>
    <name type="synonym">Amphioxus</name>
    <dbReference type="NCBI Taxonomy" id="7739"/>
    <lineage>
        <taxon>Eukaryota</taxon>
        <taxon>Metazoa</taxon>
        <taxon>Chordata</taxon>
        <taxon>Cephalochordata</taxon>
        <taxon>Leptocardii</taxon>
        <taxon>Amphioxiformes</taxon>
        <taxon>Branchiostomatidae</taxon>
        <taxon>Branchiostoma</taxon>
    </lineage>
</organism>
<feature type="domain" description="Ubiquitin-like protease family profile" evidence="22">
    <location>
        <begin position="493"/>
        <end position="997"/>
    </location>
</feature>
<feature type="compositionally biased region" description="Basic and acidic residues" evidence="20">
    <location>
        <begin position="821"/>
        <end position="833"/>
    </location>
</feature>
<keyword evidence="9" id="KW-0732">Signal</keyword>
<feature type="disulfide bond" evidence="19">
    <location>
        <begin position="1240"/>
        <end position="1258"/>
    </location>
</feature>
<dbReference type="GO" id="GO:0016020">
    <property type="term" value="C:membrane"/>
    <property type="evidence" value="ECO:0007669"/>
    <property type="project" value="UniProtKB-SubCell"/>
</dbReference>
<evidence type="ECO:0000256" key="20">
    <source>
        <dbReference type="SAM" id="MobiDB-lite"/>
    </source>
</evidence>
<dbReference type="FunFam" id="1.10.418.20:FF:000004">
    <property type="entry name" value="sentrin-specific protease 7 isoform X1"/>
    <property type="match status" value="1"/>
</dbReference>
<dbReference type="GO" id="GO:0006897">
    <property type="term" value="P:endocytosis"/>
    <property type="evidence" value="ECO:0007669"/>
    <property type="project" value="UniProtKB-KW"/>
</dbReference>
<dbReference type="SUPFAM" id="SSF57424">
    <property type="entry name" value="LDL receptor-like module"/>
    <property type="match status" value="1"/>
</dbReference>
<feature type="compositionally biased region" description="Pro residues" evidence="20">
    <location>
        <begin position="1653"/>
        <end position="1663"/>
    </location>
</feature>
<accession>C3ZM73</accession>
<feature type="transmembrane region" description="Helical" evidence="21">
    <location>
        <begin position="1497"/>
        <end position="1522"/>
    </location>
</feature>
<feature type="compositionally biased region" description="Low complexity" evidence="20">
    <location>
        <begin position="765"/>
        <end position="783"/>
    </location>
</feature>
<evidence type="ECO:0000256" key="9">
    <source>
        <dbReference type="ARBA" id="ARBA00022729"/>
    </source>
</evidence>
<evidence type="ECO:0000256" key="7">
    <source>
        <dbReference type="ARBA" id="ARBA00022670"/>
    </source>
</evidence>
<dbReference type="EMBL" id="GG666644">
    <property type="protein sequence ID" value="EEN46329.1"/>
    <property type="molecule type" value="Genomic_DNA"/>
</dbReference>
<keyword evidence="18" id="KW-0325">Glycoprotein</keyword>
<evidence type="ECO:0000256" key="6">
    <source>
        <dbReference type="ARBA" id="ARBA00022583"/>
    </source>
</evidence>
<feature type="compositionally biased region" description="Basic and acidic residues" evidence="20">
    <location>
        <begin position="848"/>
        <end position="865"/>
    </location>
</feature>
<evidence type="ECO:0000256" key="5">
    <source>
        <dbReference type="ARBA" id="ARBA00022553"/>
    </source>
</evidence>
<keyword evidence="10" id="KW-0677">Repeat</keyword>
<evidence type="ECO:0000256" key="8">
    <source>
        <dbReference type="ARBA" id="ARBA00022692"/>
    </source>
</evidence>